<reference evidence="13 14" key="1">
    <citation type="journal article" date="2021" name="Microbiol. Spectr.">
        <title>A Single Bacterium Capable of Oxidation and Reduction of Iron at Circumneutral pH.</title>
        <authorList>
            <person name="Kato S."/>
            <person name="Ohkuma M."/>
        </authorList>
    </citation>
    <scope>NUCLEOTIDE SEQUENCE [LARGE SCALE GENOMIC DNA]</scope>
    <source>
        <strain evidence="13 14">MIZ03</strain>
    </source>
</reference>
<comment type="similarity">
    <text evidence="2">Belongs to the LolB family.</text>
</comment>
<evidence type="ECO:0000256" key="5">
    <source>
        <dbReference type="ARBA" id="ARBA00022448"/>
    </source>
</evidence>
<keyword evidence="7" id="KW-0653">Protein transport</keyword>
<sequence>MQVQGHPNESPPEKQSFNAAFGLRGTPQFGYLDFYSPLGSTAAAIHWTPEFASLETQGETHTFAGLNPLIQHLLGTDVPVSALFDWLNGRERAVNGWEVNLTQFAQGRISAQRISPLPQAQLRIILDN</sequence>
<dbReference type="InterPro" id="IPR029046">
    <property type="entry name" value="LolA/LolB/LppX"/>
</dbReference>
<keyword evidence="11" id="KW-0998">Cell outer membrane</keyword>
<organism evidence="13 14">
    <name type="scientific">Rhodoferax lithotrophicus</name>
    <dbReference type="NCBI Taxonomy" id="2798804"/>
    <lineage>
        <taxon>Bacteria</taxon>
        <taxon>Pseudomonadati</taxon>
        <taxon>Pseudomonadota</taxon>
        <taxon>Betaproteobacteria</taxon>
        <taxon>Burkholderiales</taxon>
        <taxon>Comamonadaceae</taxon>
        <taxon>Rhodoferax</taxon>
    </lineage>
</organism>
<name>A0ABN6DB44_9BURK</name>
<accession>A0ABN6DB44</accession>
<evidence type="ECO:0000256" key="6">
    <source>
        <dbReference type="ARBA" id="ARBA00022729"/>
    </source>
</evidence>
<keyword evidence="6" id="KW-0732">Signal</keyword>
<gene>
    <name evidence="13" type="ORF">MIZ03_4143</name>
</gene>
<evidence type="ECO:0000256" key="2">
    <source>
        <dbReference type="ARBA" id="ARBA00009696"/>
    </source>
</evidence>
<proteinExistence type="inferred from homology"/>
<evidence type="ECO:0000313" key="14">
    <source>
        <dbReference type="Proteomes" id="UP000824366"/>
    </source>
</evidence>
<evidence type="ECO:0000256" key="1">
    <source>
        <dbReference type="ARBA" id="ARBA00004459"/>
    </source>
</evidence>
<evidence type="ECO:0000256" key="3">
    <source>
        <dbReference type="ARBA" id="ARBA00011245"/>
    </source>
</evidence>
<evidence type="ECO:0000256" key="7">
    <source>
        <dbReference type="ARBA" id="ARBA00022927"/>
    </source>
</evidence>
<comment type="subcellular location">
    <subcellularLocation>
        <location evidence="1">Cell outer membrane</location>
        <topology evidence="1">Lipid-anchor</topology>
    </subcellularLocation>
</comment>
<keyword evidence="12 13" id="KW-0449">Lipoprotein</keyword>
<evidence type="ECO:0000256" key="8">
    <source>
        <dbReference type="ARBA" id="ARBA00023136"/>
    </source>
</evidence>
<keyword evidence="10" id="KW-0143">Chaperone</keyword>
<keyword evidence="5" id="KW-0813">Transport</keyword>
<evidence type="ECO:0000313" key="13">
    <source>
        <dbReference type="EMBL" id="BCO29229.1"/>
    </source>
</evidence>
<evidence type="ECO:0000256" key="12">
    <source>
        <dbReference type="ARBA" id="ARBA00023288"/>
    </source>
</evidence>
<dbReference type="Pfam" id="PF03550">
    <property type="entry name" value="LolB"/>
    <property type="match status" value="1"/>
</dbReference>
<keyword evidence="14" id="KW-1185">Reference proteome</keyword>
<dbReference type="Gene3D" id="2.50.20.10">
    <property type="entry name" value="Lipoprotein localisation LolA/LolB/LppX"/>
    <property type="match status" value="1"/>
</dbReference>
<keyword evidence="9" id="KW-0564">Palmitate</keyword>
<protein>
    <recommendedName>
        <fullName evidence="4">Outer-membrane lipoprotein LolB</fullName>
    </recommendedName>
</protein>
<evidence type="ECO:0000256" key="9">
    <source>
        <dbReference type="ARBA" id="ARBA00023139"/>
    </source>
</evidence>
<comment type="subunit">
    <text evidence="3">Monomer.</text>
</comment>
<dbReference type="EMBL" id="AP024238">
    <property type="protein sequence ID" value="BCO29229.1"/>
    <property type="molecule type" value="Genomic_DNA"/>
</dbReference>
<dbReference type="SUPFAM" id="SSF89392">
    <property type="entry name" value="Prokaryotic lipoproteins and lipoprotein localization factors"/>
    <property type="match status" value="1"/>
</dbReference>
<dbReference type="Proteomes" id="UP000824366">
    <property type="component" value="Chromosome"/>
</dbReference>
<evidence type="ECO:0000256" key="4">
    <source>
        <dbReference type="ARBA" id="ARBA00016202"/>
    </source>
</evidence>
<dbReference type="InterPro" id="IPR004565">
    <property type="entry name" value="OM_lipoprot_LolB"/>
</dbReference>
<keyword evidence="8" id="KW-0472">Membrane</keyword>
<evidence type="ECO:0000256" key="10">
    <source>
        <dbReference type="ARBA" id="ARBA00023186"/>
    </source>
</evidence>
<evidence type="ECO:0000256" key="11">
    <source>
        <dbReference type="ARBA" id="ARBA00023237"/>
    </source>
</evidence>